<feature type="chain" id="PRO_5045642682" evidence="2">
    <location>
        <begin position="38"/>
        <end position="223"/>
    </location>
</feature>
<keyword evidence="2" id="KW-0732">Signal</keyword>
<dbReference type="Gene3D" id="3.40.50.150">
    <property type="entry name" value="Vaccinia Virus protein VP39"/>
    <property type="match status" value="1"/>
</dbReference>
<dbReference type="GO" id="GO:0032259">
    <property type="term" value="P:methylation"/>
    <property type="evidence" value="ECO:0007669"/>
    <property type="project" value="UniProtKB-KW"/>
</dbReference>
<proteinExistence type="predicted"/>
<protein>
    <submittedName>
        <fullName evidence="4">Methyltransferase domain-containing protein</fullName>
    </submittedName>
</protein>
<name>A0ABT3PUR1_9BACT</name>
<dbReference type="InterPro" id="IPR029063">
    <property type="entry name" value="SAM-dependent_MTases_sf"/>
</dbReference>
<organism evidence="4 5">
    <name type="scientific">Fodinibius salicampi</name>
    <dbReference type="NCBI Taxonomy" id="1920655"/>
    <lineage>
        <taxon>Bacteria</taxon>
        <taxon>Pseudomonadati</taxon>
        <taxon>Balneolota</taxon>
        <taxon>Balneolia</taxon>
        <taxon>Balneolales</taxon>
        <taxon>Balneolaceae</taxon>
        <taxon>Fodinibius</taxon>
    </lineage>
</organism>
<evidence type="ECO:0000313" key="4">
    <source>
        <dbReference type="EMBL" id="MCW9711597.1"/>
    </source>
</evidence>
<evidence type="ECO:0000259" key="3">
    <source>
        <dbReference type="Pfam" id="PF13847"/>
    </source>
</evidence>
<dbReference type="PANTHER" id="PTHR43861">
    <property type="entry name" value="TRANS-ACONITATE 2-METHYLTRANSFERASE-RELATED"/>
    <property type="match status" value="1"/>
</dbReference>
<feature type="domain" description="Methyltransferase" evidence="3">
    <location>
        <begin position="56"/>
        <end position="165"/>
    </location>
</feature>
<dbReference type="SUPFAM" id="SSF53335">
    <property type="entry name" value="S-adenosyl-L-methionine-dependent methyltransferases"/>
    <property type="match status" value="1"/>
</dbReference>
<dbReference type="PANTHER" id="PTHR43861:SF3">
    <property type="entry name" value="PUTATIVE (AFU_ORTHOLOGUE AFUA_2G14390)-RELATED"/>
    <property type="match status" value="1"/>
</dbReference>
<accession>A0ABT3PUR1</accession>
<dbReference type="RefSeq" id="WP_265786940.1">
    <property type="nucleotide sequence ID" value="NZ_BAABRS010000001.1"/>
</dbReference>
<dbReference type="Pfam" id="PF13847">
    <property type="entry name" value="Methyltransf_31"/>
    <property type="match status" value="1"/>
</dbReference>
<gene>
    <name evidence="4" type="ORF">LQ318_01660</name>
</gene>
<keyword evidence="4" id="KW-0489">Methyltransferase</keyword>
<evidence type="ECO:0000313" key="5">
    <source>
        <dbReference type="Proteomes" id="UP001207337"/>
    </source>
</evidence>
<keyword evidence="5" id="KW-1185">Reference proteome</keyword>
<dbReference type="Proteomes" id="UP001207337">
    <property type="component" value="Unassembled WGS sequence"/>
</dbReference>
<keyword evidence="1" id="KW-0808">Transferase</keyword>
<dbReference type="EMBL" id="JAJNDC010000001">
    <property type="protein sequence ID" value="MCW9711597.1"/>
    <property type="molecule type" value="Genomic_DNA"/>
</dbReference>
<dbReference type="InterPro" id="IPR025714">
    <property type="entry name" value="Methyltranfer_dom"/>
</dbReference>
<comment type="caution">
    <text evidence="4">The sequence shown here is derived from an EMBL/GenBank/DDBJ whole genome shotgun (WGS) entry which is preliminary data.</text>
</comment>
<sequence>MRQSEKKTLLSKSTTKKLKYLIVVVLTIVLSSPVACAQIPGNADDTNWLIEVLELKEGSVVADIGAGDGDETIEIAKHVGPNGHVYSTELGSEKIQNLRSAINGTELNNVTVIEGEPAQTNLPEQCCDALYMRRVYHHFGNPASMNKSLWKSLKPGGRIAIIDFEPRGSEAEPSGRDSNDQHGVTAETVVDELEHAGFQLINSENKSGRDIYVVMEKPEMIAE</sequence>
<dbReference type="GO" id="GO:0008168">
    <property type="term" value="F:methyltransferase activity"/>
    <property type="evidence" value="ECO:0007669"/>
    <property type="project" value="UniProtKB-KW"/>
</dbReference>
<reference evidence="4 5" key="1">
    <citation type="submission" date="2021-11" db="EMBL/GenBank/DDBJ databases">
        <title>Aliifidinibius sp. nov., a new bacterium isolated from saline soil.</title>
        <authorList>
            <person name="Galisteo C."/>
            <person name="De La Haba R."/>
            <person name="Sanchez-Porro C."/>
            <person name="Ventosa A."/>
        </authorList>
    </citation>
    <scope>NUCLEOTIDE SEQUENCE [LARGE SCALE GENOMIC DNA]</scope>
    <source>
        <strain evidence="4 5">KACC 190600</strain>
    </source>
</reference>
<dbReference type="CDD" id="cd02440">
    <property type="entry name" value="AdoMet_MTases"/>
    <property type="match status" value="1"/>
</dbReference>
<feature type="signal peptide" evidence="2">
    <location>
        <begin position="1"/>
        <end position="37"/>
    </location>
</feature>
<evidence type="ECO:0000256" key="2">
    <source>
        <dbReference type="SAM" id="SignalP"/>
    </source>
</evidence>
<evidence type="ECO:0000256" key="1">
    <source>
        <dbReference type="ARBA" id="ARBA00022679"/>
    </source>
</evidence>